<feature type="transmembrane region" description="Helical" evidence="5">
    <location>
        <begin position="49"/>
        <end position="67"/>
    </location>
</feature>
<proteinExistence type="predicted"/>
<evidence type="ECO:0000259" key="6">
    <source>
        <dbReference type="Pfam" id="PF02656"/>
    </source>
</evidence>
<dbReference type="Proteomes" id="UP001595462">
    <property type="component" value="Unassembled WGS sequence"/>
</dbReference>
<feature type="transmembrane region" description="Helical" evidence="5">
    <location>
        <begin position="87"/>
        <end position="108"/>
    </location>
</feature>
<dbReference type="InterPro" id="IPR003807">
    <property type="entry name" value="DUF202"/>
</dbReference>
<feature type="domain" description="DUF202" evidence="6">
    <location>
        <begin position="9"/>
        <end position="71"/>
    </location>
</feature>
<keyword evidence="8" id="KW-1185">Reference proteome</keyword>
<gene>
    <name evidence="7" type="ORF">ACFOSU_10055</name>
</gene>
<accession>A0ABV7END0</accession>
<keyword evidence="2 5" id="KW-0812">Transmembrane</keyword>
<evidence type="ECO:0000313" key="8">
    <source>
        <dbReference type="Proteomes" id="UP001595462"/>
    </source>
</evidence>
<comment type="subcellular location">
    <subcellularLocation>
        <location evidence="1">Endomembrane system</location>
        <topology evidence="1">Multi-pass membrane protein</topology>
    </subcellularLocation>
</comment>
<protein>
    <submittedName>
        <fullName evidence="7">DUF202 domain-containing protein</fullName>
    </submittedName>
</protein>
<dbReference type="Pfam" id="PF02656">
    <property type="entry name" value="DUF202"/>
    <property type="match status" value="1"/>
</dbReference>
<keyword evidence="4 5" id="KW-0472">Membrane</keyword>
<sequence>MSTRDIGDRPGLQAERTDLSWVRTSTAMLANGGLLLLRHDLSAPNGLQLLSGAIALFLAILTLGVAAQRRRVLTTRPLPQPVAAPGAVRWLAVGALLLGVSTLIALIVPFEP</sequence>
<comment type="caution">
    <text evidence="7">The sequence shown here is derived from an EMBL/GenBank/DDBJ whole genome shotgun (WGS) entry which is preliminary data.</text>
</comment>
<keyword evidence="3 5" id="KW-1133">Transmembrane helix</keyword>
<evidence type="ECO:0000256" key="4">
    <source>
        <dbReference type="ARBA" id="ARBA00023136"/>
    </source>
</evidence>
<evidence type="ECO:0000256" key="5">
    <source>
        <dbReference type="SAM" id="Phobius"/>
    </source>
</evidence>
<reference evidence="8" key="1">
    <citation type="journal article" date="2019" name="Int. J. Syst. Evol. Microbiol.">
        <title>The Global Catalogue of Microorganisms (GCM) 10K type strain sequencing project: providing services to taxonomists for standard genome sequencing and annotation.</title>
        <authorList>
            <consortium name="The Broad Institute Genomics Platform"/>
            <consortium name="The Broad Institute Genome Sequencing Center for Infectious Disease"/>
            <person name="Wu L."/>
            <person name="Ma J."/>
        </authorList>
    </citation>
    <scope>NUCLEOTIDE SEQUENCE [LARGE SCALE GENOMIC DNA]</scope>
    <source>
        <strain evidence="8">KCTC 52640</strain>
    </source>
</reference>
<evidence type="ECO:0000313" key="7">
    <source>
        <dbReference type="EMBL" id="MFC3104238.1"/>
    </source>
</evidence>
<name>A0ABV7END0_9GAMM</name>
<dbReference type="RefSeq" id="WP_380689024.1">
    <property type="nucleotide sequence ID" value="NZ_JBHRSS010000003.1"/>
</dbReference>
<evidence type="ECO:0000256" key="2">
    <source>
        <dbReference type="ARBA" id="ARBA00022692"/>
    </source>
</evidence>
<organism evidence="7 8">
    <name type="scientific">Salinisphaera aquimarina</name>
    <dbReference type="NCBI Taxonomy" id="2094031"/>
    <lineage>
        <taxon>Bacteria</taxon>
        <taxon>Pseudomonadati</taxon>
        <taxon>Pseudomonadota</taxon>
        <taxon>Gammaproteobacteria</taxon>
        <taxon>Salinisphaerales</taxon>
        <taxon>Salinisphaeraceae</taxon>
        <taxon>Salinisphaera</taxon>
    </lineage>
</organism>
<evidence type="ECO:0000256" key="3">
    <source>
        <dbReference type="ARBA" id="ARBA00022989"/>
    </source>
</evidence>
<evidence type="ECO:0000256" key="1">
    <source>
        <dbReference type="ARBA" id="ARBA00004127"/>
    </source>
</evidence>
<dbReference type="EMBL" id="JBHRSS010000003">
    <property type="protein sequence ID" value="MFC3104238.1"/>
    <property type="molecule type" value="Genomic_DNA"/>
</dbReference>